<sequence>MPQISPDFTPAASLAGGVLIGAAATLYLACSGRLSGLSSIIRGTLLKSQGFRWKSTFLGGLGCGAIVWEAIQPTVYGPVIEASPSASTAVPALAGTLVGFGTMLANGCTSGHGVCGLPRLSKRSFAAVGTFMATGVATAVAASKTNSFGLSGLMRTSTQRLPIISVVYAAAMLALPAWALLKSLRAPSVSTADTNAPESSKEPLVKPAPPPATEEDTFASLLAALASGLVFSAGLGLSGMTNPAKVTGFLNVAGDWDPSLAFVMAGAVCLNVVSFNLIYKWKRPLLRSKFEPVTNTTIDMKLLVGSALFGVGWGLGGICPGPGFMGLATGKAQFVTWQMASLVGSCLATHLTSS</sequence>
<evidence type="ECO:0000256" key="5">
    <source>
        <dbReference type="ARBA" id="ARBA00022692"/>
    </source>
</evidence>
<dbReference type="EMBL" id="DF237061">
    <property type="protein sequence ID" value="GAQ82478.1"/>
    <property type="molecule type" value="Genomic_DNA"/>
</dbReference>
<keyword evidence="6 9" id="KW-1133">Transmembrane helix</keyword>
<keyword evidence="2" id="KW-0813">Transport</keyword>
<keyword evidence="11" id="KW-1185">Reference proteome</keyword>
<accession>A0A1Y1I2X4</accession>
<dbReference type="PANTHER" id="PTHR30574:SF1">
    <property type="entry name" value="SULPHUR TRANSPORT DOMAIN-CONTAINING PROTEIN"/>
    <property type="match status" value="1"/>
</dbReference>
<keyword evidence="5 9" id="KW-0812">Transmembrane</keyword>
<comment type="subcellular location">
    <subcellularLocation>
        <location evidence="1">Cell inner membrane</location>
        <topology evidence="1">Multi-pass membrane protein</topology>
    </subcellularLocation>
</comment>
<dbReference type="InterPro" id="IPR007272">
    <property type="entry name" value="Sulf_transp_TsuA/YedE"/>
</dbReference>
<keyword evidence="4" id="KW-0997">Cell inner membrane</keyword>
<dbReference type="InterPro" id="IPR046513">
    <property type="entry name" value="DUF6691"/>
</dbReference>
<dbReference type="GO" id="GO:0005886">
    <property type="term" value="C:plasma membrane"/>
    <property type="evidence" value="ECO:0000318"/>
    <property type="project" value="GO_Central"/>
</dbReference>
<dbReference type="Pfam" id="PF20398">
    <property type="entry name" value="DUF6691"/>
    <property type="match status" value="1"/>
</dbReference>
<evidence type="ECO:0000256" key="3">
    <source>
        <dbReference type="ARBA" id="ARBA00022475"/>
    </source>
</evidence>
<keyword evidence="3" id="KW-1003">Cell membrane</keyword>
<feature type="transmembrane region" description="Helical" evidence="9">
    <location>
        <begin position="125"/>
        <end position="143"/>
    </location>
</feature>
<gene>
    <name evidence="10" type="ORF">KFL_001120230</name>
</gene>
<evidence type="ECO:0000256" key="9">
    <source>
        <dbReference type="SAM" id="Phobius"/>
    </source>
</evidence>
<evidence type="ECO:0008006" key="12">
    <source>
        <dbReference type="Google" id="ProtNLM"/>
    </source>
</evidence>
<evidence type="ECO:0000313" key="11">
    <source>
        <dbReference type="Proteomes" id="UP000054558"/>
    </source>
</evidence>
<keyword evidence="7 9" id="KW-0472">Membrane</keyword>
<feature type="transmembrane region" description="Helical" evidence="9">
    <location>
        <begin position="260"/>
        <end position="279"/>
    </location>
</feature>
<feature type="transmembrane region" description="Helical" evidence="9">
    <location>
        <begin position="12"/>
        <end position="30"/>
    </location>
</feature>
<proteinExistence type="predicted"/>
<evidence type="ECO:0000256" key="6">
    <source>
        <dbReference type="ARBA" id="ARBA00022989"/>
    </source>
</evidence>
<dbReference type="PANTHER" id="PTHR30574">
    <property type="entry name" value="INNER MEMBRANE PROTEIN YEDE"/>
    <property type="match status" value="1"/>
</dbReference>
<feature type="transmembrane region" description="Helical" evidence="9">
    <location>
        <begin position="163"/>
        <end position="181"/>
    </location>
</feature>
<feature type="transmembrane region" description="Helical" evidence="9">
    <location>
        <begin position="218"/>
        <end position="240"/>
    </location>
</feature>
<dbReference type="OrthoDB" id="10254418at2759"/>
<evidence type="ECO:0000256" key="4">
    <source>
        <dbReference type="ARBA" id="ARBA00022519"/>
    </source>
</evidence>
<protein>
    <recommendedName>
        <fullName evidence="12">Sulphur transport domain-containing protein</fullName>
    </recommendedName>
</protein>
<feature type="region of interest" description="Disordered" evidence="8">
    <location>
        <begin position="191"/>
        <end position="213"/>
    </location>
</feature>
<evidence type="ECO:0000256" key="8">
    <source>
        <dbReference type="SAM" id="MobiDB-lite"/>
    </source>
</evidence>
<evidence type="ECO:0000256" key="1">
    <source>
        <dbReference type="ARBA" id="ARBA00004429"/>
    </source>
</evidence>
<evidence type="ECO:0000256" key="7">
    <source>
        <dbReference type="ARBA" id="ARBA00023136"/>
    </source>
</evidence>
<name>A0A1Y1I2X4_KLENI</name>
<organism evidence="10 11">
    <name type="scientific">Klebsormidium nitens</name>
    <name type="common">Green alga</name>
    <name type="synonym">Ulothrix nitens</name>
    <dbReference type="NCBI Taxonomy" id="105231"/>
    <lineage>
        <taxon>Eukaryota</taxon>
        <taxon>Viridiplantae</taxon>
        <taxon>Streptophyta</taxon>
        <taxon>Klebsormidiophyceae</taxon>
        <taxon>Klebsormidiales</taxon>
        <taxon>Klebsormidiaceae</taxon>
        <taxon>Klebsormidium</taxon>
    </lineage>
</organism>
<dbReference type="AlphaFoldDB" id="A0A1Y1I2X4"/>
<dbReference type="OMA" id="VASFMTF"/>
<reference evidence="10 11" key="1">
    <citation type="journal article" date="2014" name="Nat. Commun.">
        <title>Klebsormidium flaccidum genome reveals primary factors for plant terrestrial adaptation.</title>
        <authorList>
            <person name="Hori K."/>
            <person name="Maruyama F."/>
            <person name="Fujisawa T."/>
            <person name="Togashi T."/>
            <person name="Yamamoto N."/>
            <person name="Seo M."/>
            <person name="Sato S."/>
            <person name="Yamada T."/>
            <person name="Mori H."/>
            <person name="Tajima N."/>
            <person name="Moriyama T."/>
            <person name="Ikeuchi M."/>
            <person name="Watanabe M."/>
            <person name="Wada H."/>
            <person name="Kobayashi K."/>
            <person name="Saito M."/>
            <person name="Masuda T."/>
            <person name="Sasaki-Sekimoto Y."/>
            <person name="Mashiguchi K."/>
            <person name="Awai K."/>
            <person name="Shimojima M."/>
            <person name="Masuda S."/>
            <person name="Iwai M."/>
            <person name="Nobusawa T."/>
            <person name="Narise T."/>
            <person name="Kondo S."/>
            <person name="Saito H."/>
            <person name="Sato R."/>
            <person name="Murakawa M."/>
            <person name="Ihara Y."/>
            <person name="Oshima-Yamada Y."/>
            <person name="Ohtaka K."/>
            <person name="Satoh M."/>
            <person name="Sonobe K."/>
            <person name="Ishii M."/>
            <person name="Ohtani R."/>
            <person name="Kanamori-Sato M."/>
            <person name="Honoki R."/>
            <person name="Miyazaki D."/>
            <person name="Mochizuki H."/>
            <person name="Umetsu J."/>
            <person name="Higashi K."/>
            <person name="Shibata D."/>
            <person name="Kamiya Y."/>
            <person name="Sato N."/>
            <person name="Nakamura Y."/>
            <person name="Tabata S."/>
            <person name="Ida S."/>
            <person name="Kurokawa K."/>
            <person name="Ohta H."/>
        </authorList>
    </citation>
    <scope>NUCLEOTIDE SEQUENCE [LARGE SCALE GENOMIC DNA]</scope>
    <source>
        <strain evidence="10 11">NIES-2285</strain>
    </source>
</reference>
<evidence type="ECO:0000313" key="10">
    <source>
        <dbReference type="EMBL" id="GAQ82478.1"/>
    </source>
</evidence>
<dbReference type="Proteomes" id="UP000054558">
    <property type="component" value="Unassembled WGS sequence"/>
</dbReference>
<evidence type="ECO:0000256" key="2">
    <source>
        <dbReference type="ARBA" id="ARBA00022448"/>
    </source>
</evidence>